<sequence length="125" mass="13431">MRKQLLLLLFSLFAVVGYARTVTGVVTSESDKLPVIGATVMVQGSTNGTATDFDGKYTINAGDNDVLVISYVGMTTANVKVNGRDVINVELKENSQVLDEVVVTAMGQTQEKKKLNFAVQSLDSE</sequence>
<dbReference type="EMBL" id="JADIMC010000029">
    <property type="protein sequence ID" value="MBO8475786.1"/>
    <property type="molecule type" value="Genomic_DNA"/>
</dbReference>
<evidence type="ECO:0000313" key="3">
    <source>
        <dbReference type="Proteomes" id="UP000823598"/>
    </source>
</evidence>
<reference evidence="2" key="1">
    <citation type="submission" date="2020-10" db="EMBL/GenBank/DDBJ databases">
        <authorList>
            <person name="Gilroy R."/>
        </authorList>
    </citation>
    <scope>NUCLEOTIDE SEQUENCE</scope>
    <source>
        <strain evidence="2">6919</strain>
    </source>
</reference>
<dbReference type="AlphaFoldDB" id="A0A9D9NJH0"/>
<proteinExistence type="predicted"/>
<gene>
    <name evidence="2" type="ORF">IAB88_02195</name>
</gene>
<dbReference type="Pfam" id="PF13715">
    <property type="entry name" value="CarbopepD_reg_2"/>
    <property type="match status" value="1"/>
</dbReference>
<feature type="chain" id="PRO_5039291709" evidence="1">
    <location>
        <begin position="20"/>
        <end position="125"/>
    </location>
</feature>
<evidence type="ECO:0000256" key="1">
    <source>
        <dbReference type="SAM" id="SignalP"/>
    </source>
</evidence>
<feature type="non-terminal residue" evidence="2">
    <location>
        <position position="125"/>
    </location>
</feature>
<keyword evidence="2" id="KW-0378">Hydrolase</keyword>
<evidence type="ECO:0000313" key="2">
    <source>
        <dbReference type="EMBL" id="MBO8475786.1"/>
    </source>
</evidence>
<comment type="caution">
    <text evidence="2">The sequence shown here is derived from an EMBL/GenBank/DDBJ whole genome shotgun (WGS) entry which is preliminary data.</text>
</comment>
<organism evidence="2 3">
    <name type="scientific">Candidatus Limisoma faecipullorum</name>
    <dbReference type="NCBI Taxonomy" id="2840854"/>
    <lineage>
        <taxon>Bacteria</taxon>
        <taxon>Pseudomonadati</taxon>
        <taxon>Bacteroidota</taxon>
        <taxon>Bacteroidia</taxon>
        <taxon>Bacteroidales</taxon>
        <taxon>Candidatus Limisoma</taxon>
    </lineage>
</organism>
<feature type="signal peptide" evidence="1">
    <location>
        <begin position="1"/>
        <end position="19"/>
    </location>
</feature>
<dbReference type="GO" id="GO:0004180">
    <property type="term" value="F:carboxypeptidase activity"/>
    <property type="evidence" value="ECO:0007669"/>
    <property type="project" value="UniProtKB-KW"/>
</dbReference>
<keyword evidence="1" id="KW-0732">Signal</keyword>
<accession>A0A9D9NJH0</accession>
<dbReference type="Proteomes" id="UP000823598">
    <property type="component" value="Unassembled WGS sequence"/>
</dbReference>
<name>A0A9D9NJH0_9BACT</name>
<reference evidence="2" key="2">
    <citation type="journal article" date="2021" name="PeerJ">
        <title>Extensive microbial diversity within the chicken gut microbiome revealed by metagenomics and culture.</title>
        <authorList>
            <person name="Gilroy R."/>
            <person name="Ravi A."/>
            <person name="Getino M."/>
            <person name="Pursley I."/>
            <person name="Horton D.L."/>
            <person name="Alikhan N.F."/>
            <person name="Baker D."/>
            <person name="Gharbi K."/>
            <person name="Hall N."/>
            <person name="Watson M."/>
            <person name="Adriaenssens E.M."/>
            <person name="Foster-Nyarko E."/>
            <person name="Jarju S."/>
            <person name="Secka A."/>
            <person name="Antonio M."/>
            <person name="Oren A."/>
            <person name="Chaudhuri R.R."/>
            <person name="La Ragione R."/>
            <person name="Hildebrand F."/>
            <person name="Pallen M.J."/>
        </authorList>
    </citation>
    <scope>NUCLEOTIDE SEQUENCE</scope>
    <source>
        <strain evidence="2">6919</strain>
    </source>
</reference>
<dbReference type="FunFam" id="2.60.40.1120:FF:000003">
    <property type="entry name" value="Outer membrane protein Omp121"/>
    <property type="match status" value="1"/>
</dbReference>
<keyword evidence="2" id="KW-0121">Carboxypeptidase</keyword>
<dbReference type="InterPro" id="IPR008969">
    <property type="entry name" value="CarboxyPept-like_regulatory"/>
</dbReference>
<protein>
    <submittedName>
        <fullName evidence="2">Carboxypeptidase-like regulatory domain-containing protein</fullName>
    </submittedName>
</protein>
<keyword evidence="2" id="KW-0645">Protease</keyword>
<dbReference type="Gene3D" id="2.60.40.1120">
    <property type="entry name" value="Carboxypeptidase-like, regulatory domain"/>
    <property type="match status" value="1"/>
</dbReference>
<dbReference type="SUPFAM" id="SSF49464">
    <property type="entry name" value="Carboxypeptidase regulatory domain-like"/>
    <property type="match status" value="1"/>
</dbReference>